<name>A0A437JTI1_9BURK</name>
<dbReference type="OrthoDB" id="9759894at2"/>
<keyword evidence="1" id="KW-0997">Cell inner membrane</keyword>
<feature type="transmembrane region" description="Helical" evidence="2">
    <location>
        <begin position="69"/>
        <end position="86"/>
    </location>
</feature>
<keyword evidence="5" id="KW-1185">Reference proteome</keyword>
<organism evidence="4 5">
    <name type="scientific">Rubrivivax albus</name>
    <dbReference type="NCBI Taxonomy" id="2499835"/>
    <lineage>
        <taxon>Bacteria</taxon>
        <taxon>Pseudomonadati</taxon>
        <taxon>Pseudomonadota</taxon>
        <taxon>Betaproteobacteria</taxon>
        <taxon>Burkholderiales</taxon>
        <taxon>Sphaerotilaceae</taxon>
        <taxon>Rubrivivax</taxon>
    </lineage>
</organism>
<comment type="subcellular location">
    <subcellularLocation>
        <location evidence="1">Cell inner membrane</location>
        <topology evidence="1">Multi-pass membrane protein</topology>
    </subcellularLocation>
</comment>
<dbReference type="EMBL" id="SACT01000005">
    <property type="protein sequence ID" value="RVT50466.1"/>
    <property type="molecule type" value="Genomic_DNA"/>
</dbReference>
<dbReference type="Pfam" id="PF11874">
    <property type="entry name" value="DUF3394"/>
    <property type="match status" value="1"/>
</dbReference>
<feature type="transmembrane region" description="Helical" evidence="2">
    <location>
        <begin position="618"/>
        <end position="635"/>
    </location>
</feature>
<dbReference type="InterPro" id="IPR021814">
    <property type="entry name" value="DUF3394"/>
</dbReference>
<keyword evidence="1" id="KW-1003">Cell membrane</keyword>
<proteinExistence type="predicted"/>
<feature type="transmembrane region" description="Helical" evidence="2">
    <location>
        <begin position="151"/>
        <end position="170"/>
    </location>
</feature>
<dbReference type="InterPro" id="IPR011853">
    <property type="entry name" value="TRAP_DctM-Dct_fused"/>
</dbReference>
<comment type="caution">
    <text evidence="4">The sequence shown here is derived from an EMBL/GenBank/DDBJ whole genome shotgun (WGS) entry which is preliminary data.</text>
</comment>
<evidence type="ECO:0000313" key="5">
    <source>
        <dbReference type="Proteomes" id="UP000288178"/>
    </source>
</evidence>
<dbReference type="RefSeq" id="WP_128199293.1">
    <property type="nucleotide sequence ID" value="NZ_SACT01000005.1"/>
</dbReference>
<evidence type="ECO:0000259" key="3">
    <source>
        <dbReference type="Pfam" id="PF06808"/>
    </source>
</evidence>
<dbReference type="PANTHER" id="PTHR43849">
    <property type="entry name" value="BLL3936 PROTEIN"/>
    <property type="match status" value="1"/>
</dbReference>
<keyword evidence="1" id="KW-0813">Transport</keyword>
<dbReference type="PANTHER" id="PTHR43849:SF2">
    <property type="entry name" value="BLL3936 PROTEIN"/>
    <property type="match status" value="1"/>
</dbReference>
<keyword evidence="2" id="KW-0472">Membrane</keyword>
<feature type="transmembrane region" description="Helical" evidence="2">
    <location>
        <begin position="363"/>
        <end position="384"/>
    </location>
</feature>
<dbReference type="Pfam" id="PF06808">
    <property type="entry name" value="DctM"/>
    <property type="match status" value="2"/>
</dbReference>
<feature type="transmembrane region" description="Helical" evidence="2">
    <location>
        <begin position="98"/>
        <end position="116"/>
    </location>
</feature>
<keyword evidence="2" id="KW-1133">Transmembrane helix</keyword>
<evidence type="ECO:0000256" key="2">
    <source>
        <dbReference type="SAM" id="Phobius"/>
    </source>
</evidence>
<gene>
    <name evidence="4" type="ORF">ENE75_15795</name>
</gene>
<reference evidence="4 5" key="1">
    <citation type="submission" date="2019-01" db="EMBL/GenBank/DDBJ databases">
        <authorList>
            <person name="Chen W.-M."/>
        </authorList>
    </citation>
    <scope>NUCLEOTIDE SEQUENCE [LARGE SCALE GENOMIC DNA]</scope>
    <source>
        <strain evidence="4 5">ICH-3</strain>
    </source>
</reference>
<feature type="transmembrane region" description="Helical" evidence="2">
    <location>
        <begin position="195"/>
        <end position="217"/>
    </location>
</feature>
<accession>A0A437JTI1</accession>
<dbReference type="AlphaFoldDB" id="A0A437JTI1"/>
<comment type="function">
    <text evidence="1">Part of the tripartite ATP-independent periplasmic (TRAP) transport system.</text>
</comment>
<dbReference type="Proteomes" id="UP000288178">
    <property type="component" value="Unassembled WGS sequence"/>
</dbReference>
<evidence type="ECO:0000313" key="4">
    <source>
        <dbReference type="EMBL" id="RVT50466.1"/>
    </source>
</evidence>
<feature type="transmembrane region" description="Helical" evidence="2">
    <location>
        <begin position="301"/>
        <end position="318"/>
    </location>
</feature>
<feature type="transmembrane region" description="Helical" evidence="2">
    <location>
        <begin position="390"/>
        <end position="413"/>
    </location>
</feature>
<dbReference type="NCBIfam" id="TIGR02123">
    <property type="entry name" value="TRAP_fused"/>
    <property type="match status" value="1"/>
</dbReference>
<keyword evidence="2" id="KW-0812">Transmembrane</keyword>
<feature type="transmembrane region" description="Helical" evidence="2">
    <location>
        <begin position="517"/>
        <end position="542"/>
    </location>
</feature>
<dbReference type="GO" id="GO:0005886">
    <property type="term" value="C:plasma membrane"/>
    <property type="evidence" value="ECO:0007669"/>
    <property type="project" value="UniProtKB-SubCell"/>
</dbReference>
<feature type="transmembrane region" description="Helical" evidence="2">
    <location>
        <begin position="647"/>
        <end position="669"/>
    </location>
</feature>
<protein>
    <submittedName>
        <fullName evidence="4">TRAP transporter fused permease subunit</fullName>
    </submittedName>
</protein>
<feature type="transmembrane region" description="Helical" evidence="2">
    <location>
        <begin position="554"/>
        <end position="580"/>
    </location>
</feature>
<feature type="transmembrane region" description="Helical" evidence="2">
    <location>
        <begin position="443"/>
        <end position="461"/>
    </location>
</feature>
<dbReference type="GO" id="GO:0022857">
    <property type="term" value="F:transmembrane transporter activity"/>
    <property type="evidence" value="ECO:0007669"/>
    <property type="project" value="UniProtKB-UniRule"/>
</dbReference>
<feature type="transmembrane region" description="Helical" evidence="2">
    <location>
        <begin position="706"/>
        <end position="723"/>
    </location>
</feature>
<dbReference type="InterPro" id="IPR010656">
    <property type="entry name" value="DctM"/>
</dbReference>
<feature type="transmembrane region" description="Helical" evidence="2">
    <location>
        <begin position="675"/>
        <end position="699"/>
    </location>
</feature>
<feature type="transmembrane region" description="Helical" evidence="2">
    <location>
        <begin position="324"/>
        <end position="343"/>
    </location>
</feature>
<feature type="domain" description="TRAP C4-dicarboxylate transport system permease DctM subunit" evidence="3">
    <location>
        <begin position="427"/>
        <end position="668"/>
    </location>
</feature>
<feature type="transmembrane region" description="Helical" evidence="2">
    <location>
        <begin position="467"/>
        <end position="485"/>
    </location>
</feature>
<evidence type="ECO:0000256" key="1">
    <source>
        <dbReference type="RuleBase" id="RU369079"/>
    </source>
</evidence>
<feature type="domain" description="TRAP C4-dicarboxylate transport system permease DctM subunit" evidence="3">
    <location>
        <begin position="137"/>
        <end position="404"/>
    </location>
</feature>
<sequence length="857" mass="91303">MAQNKKDTKDVDVAQLAADSDTGGRKPGPLVTKLLLGVTLAWSLFQLWIASPLPFAVGFGVFNDTQSRAIHLAFAVFLAYMAYPAFSMSRRDRVPVLDWVFALVGAFCASYLFFFYRELADRPGQPNTQDLVVAVTGLVLLLEATRRALGLPMVIVALVFLGYTFGGPYMPDLIAHKGASLSRAMSHQWLTTEGVFGVALGVSSGFIFLFVLFGSLLDRAGAGNYFIKSAFALLGHMRGGPAKAAVVSSAATGIISGSSIANVVTTGTFTIPLMKRVGYRGDQAGAVEVSSSVNGQIMPPVMGAAAFLMVEYVGIPYSQVIKHAFLPALISYIALFYIVHLEALKAGLTGLPRRSQATAAQRLLSFGLTVAGFVVLAGITYAAIGWVKGVAGAAATPIIGIGLLAAYIGLVWVGTRQPELTMDDPNAPVYELPETAPTLKSGLHYLLSVVVLIWCLMVEQLSPALSAFWATVFMIFVMLTQRPLVALMRGQGALGNAFMTGVKDLVAGLEAGARNMIGIGVATAAAGIIVGTVSLTGVGLVMTEVVELLSGGNLMLMLVLVALISLILGMGLPTTANYIVVSTLMAPVVVELGAQSGLLVPLIAVHLFVFYFGLMADVTPPVGLASFAAAAIARADPLKTGVTAFYYSMRTAILPFLFIFNTQLLMIGIDSPWHLALTVASAIVAMLVFAAATQGFFLVKTRWYETIALLLVTFTLFRPGFWWDMLFPPYDERPASELMTLVEQAPAGERKRIWVEGLNLNGDEVRKGVLLPLGDPGPARERLRKIGLTVMTLGPDVQVAAVQFGSQAEKLGLEQGFKVTAIEMPADRPAKEWAFIPALALLGVVVMLQRRRRGAAA</sequence>
<feature type="transmembrane region" description="Helical" evidence="2">
    <location>
        <begin position="833"/>
        <end position="849"/>
    </location>
</feature>